<dbReference type="Proteomes" id="UP000601099">
    <property type="component" value="Unassembled WGS sequence"/>
</dbReference>
<reference evidence="1 2" key="1">
    <citation type="submission" date="2020-11" db="EMBL/GenBank/DDBJ databases">
        <title>Hymenobacter sp.</title>
        <authorList>
            <person name="Kim M.K."/>
        </authorList>
    </citation>
    <scope>NUCLEOTIDE SEQUENCE [LARGE SCALE GENOMIC DNA]</scope>
    <source>
        <strain evidence="1 2">BT594</strain>
    </source>
</reference>
<protein>
    <submittedName>
        <fullName evidence="1">Uncharacterized protein</fullName>
    </submittedName>
</protein>
<evidence type="ECO:0000313" key="1">
    <source>
        <dbReference type="EMBL" id="MBG8553976.1"/>
    </source>
</evidence>
<comment type="caution">
    <text evidence="1">The sequence shown here is derived from an EMBL/GenBank/DDBJ whole genome shotgun (WGS) entry which is preliminary data.</text>
</comment>
<keyword evidence="2" id="KW-1185">Reference proteome</keyword>
<name>A0ABS0L1I6_9BACT</name>
<gene>
    <name evidence="1" type="ORF">I5L79_10485</name>
</gene>
<evidence type="ECO:0000313" key="2">
    <source>
        <dbReference type="Proteomes" id="UP000601099"/>
    </source>
</evidence>
<dbReference type="RefSeq" id="WP_196954999.1">
    <property type="nucleotide sequence ID" value="NZ_JADWYK010000005.1"/>
</dbReference>
<sequence length="132" mass="15410">MKARTFFEYDLRNAFYILGSPYEYELFRARTQLVGTTAKTYQLHLTVHDEARSARSPSMNHNDTKHVWLSFDRNHGVFCSTTKKLPPLFSAYDPQTGWVIPLKATEPVPVIALHNSTYYFVNGEWYEEARNE</sequence>
<dbReference type="EMBL" id="JADWYK010000005">
    <property type="protein sequence ID" value="MBG8553976.1"/>
    <property type="molecule type" value="Genomic_DNA"/>
</dbReference>
<organism evidence="1 2">
    <name type="scientific">Hymenobacter guriensis</name>
    <dbReference type="NCBI Taxonomy" id="2793065"/>
    <lineage>
        <taxon>Bacteria</taxon>
        <taxon>Pseudomonadati</taxon>
        <taxon>Bacteroidota</taxon>
        <taxon>Cytophagia</taxon>
        <taxon>Cytophagales</taxon>
        <taxon>Hymenobacteraceae</taxon>
        <taxon>Hymenobacter</taxon>
    </lineage>
</organism>
<accession>A0ABS0L1I6</accession>
<proteinExistence type="predicted"/>